<reference evidence="1 2" key="1">
    <citation type="journal article" date="2018" name="Sci. Rep.">
        <title>Genomic signatures of local adaptation to the degree of environmental predictability in rotifers.</title>
        <authorList>
            <person name="Franch-Gras L."/>
            <person name="Hahn C."/>
            <person name="Garcia-Roger E.M."/>
            <person name="Carmona M.J."/>
            <person name="Serra M."/>
            <person name="Gomez A."/>
        </authorList>
    </citation>
    <scope>NUCLEOTIDE SEQUENCE [LARGE SCALE GENOMIC DNA]</scope>
    <source>
        <strain evidence="1">HYR1</strain>
    </source>
</reference>
<comment type="caution">
    <text evidence="1">The sequence shown here is derived from an EMBL/GenBank/DDBJ whole genome shotgun (WGS) entry which is preliminary data.</text>
</comment>
<gene>
    <name evidence="1" type="ORF">BpHYR1_027400</name>
</gene>
<keyword evidence="2" id="KW-1185">Reference proteome</keyword>
<dbReference type="EMBL" id="REGN01007522">
    <property type="protein sequence ID" value="RNA06015.1"/>
    <property type="molecule type" value="Genomic_DNA"/>
</dbReference>
<accession>A0A3M7Q4Y5</accession>
<evidence type="ECO:0000313" key="1">
    <source>
        <dbReference type="EMBL" id="RNA06015.1"/>
    </source>
</evidence>
<evidence type="ECO:0000313" key="2">
    <source>
        <dbReference type="Proteomes" id="UP000276133"/>
    </source>
</evidence>
<proteinExistence type="predicted"/>
<name>A0A3M7Q4Y5_BRAPC</name>
<sequence>MGRASYCRALSVAGDTGCTTCESRIRQLPCANLYRPQGRLDTFVVLPSLLDHATRHSLPQVDRLLFVIVSCPAELSPIVDLCINLLSLAVAVVPSIQELDDLLVFPRVSQPQERKGGCHGTRRPMFIKPLDFDCVVQLMFNLFT</sequence>
<dbReference type="AlphaFoldDB" id="A0A3M7Q4Y5"/>
<dbReference type="Proteomes" id="UP000276133">
    <property type="component" value="Unassembled WGS sequence"/>
</dbReference>
<protein>
    <submittedName>
        <fullName evidence="1">Uncharacterized protein</fullName>
    </submittedName>
</protein>
<organism evidence="1 2">
    <name type="scientific">Brachionus plicatilis</name>
    <name type="common">Marine rotifer</name>
    <name type="synonym">Brachionus muelleri</name>
    <dbReference type="NCBI Taxonomy" id="10195"/>
    <lineage>
        <taxon>Eukaryota</taxon>
        <taxon>Metazoa</taxon>
        <taxon>Spiralia</taxon>
        <taxon>Gnathifera</taxon>
        <taxon>Rotifera</taxon>
        <taxon>Eurotatoria</taxon>
        <taxon>Monogononta</taxon>
        <taxon>Pseudotrocha</taxon>
        <taxon>Ploima</taxon>
        <taxon>Brachionidae</taxon>
        <taxon>Brachionus</taxon>
    </lineage>
</organism>